<proteinExistence type="predicted"/>
<gene>
    <name evidence="1" type="ORF">EDC14_102960</name>
</gene>
<dbReference type="PANTHER" id="PTHR12725:SF117">
    <property type="entry name" value="HALOACID DEHALOGENASE-LIKE HYDROLASE"/>
    <property type="match status" value="1"/>
</dbReference>
<dbReference type="Gene3D" id="3.40.50.1000">
    <property type="entry name" value="HAD superfamily/HAD-like"/>
    <property type="match status" value="1"/>
</dbReference>
<dbReference type="InterPro" id="IPR036412">
    <property type="entry name" value="HAD-like_sf"/>
</dbReference>
<keyword evidence="2" id="KW-1185">Reference proteome</keyword>
<dbReference type="NCBIfam" id="TIGR01509">
    <property type="entry name" value="HAD-SF-IA-v3"/>
    <property type="match status" value="1"/>
</dbReference>
<protein>
    <submittedName>
        <fullName evidence="1">Putative hydrolase of the HAD superfamily</fullName>
    </submittedName>
</protein>
<dbReference type="EMBL" id="SLUN01000029">
    <property type="protein sequence ID" value="TCL62031.1"/>
    <property type="molecule type" value="Genomic_DNA"/>
</dbReference>
<dbReference type="RefSeq" id="WP_165908159.1">
    <property type="nucleotide sequence ID" value="NZ_SLUN01000029.1"/>
</dbReference>
<evidence type="ECO:0000313" key="2">
    <source>
        <dbReference type="Proteomes" id="UP000295008"/>
    </source>
</evidence>
<sequence>MKIRYLILDLDNTLYPQDSGMLQAIDRRIDDYIAATTAVPAGEIPALRQEYCRRYGTTIGGLVLHQGIQPQPYFEYAYDIDVASFVRPDPQLAEVLRQLELIKIVFSNSPLGYVEEVLATLGIRQTISRVYDIHFSQLVGKPSLSSYRRVLEDLGAEGAECILVDDVAANLAGAAAVGMTPVLMKTAGKAGYDWEIGRIHDLGRLVPEIMQRQRSA</sequence>
<dbReference type="SFLD" id="SFLDS00003">
    <property type="entry name" value="Haloacid_Dehalogenase"/>
    <property type="match status" value="1"/>
</dbReference>
<dbReference type="SFLD" id="SFLDG01132">
    <property type="entry name" value="C1.5.3:_5'-Nucleotidase_Like"/>
    <property type="match status" value="1"/>
</dbReference>
<dbReference type="GO" id="GO:0016787">
    <property type="term" value="F:hydrolase activity"/>
    <property type="evidence" value="ECO:0007669"/>
    <property type="project" value="UniProtKB-KW"/>
</dbReference>
<evidence type="ECO:0000313" key="1">
    <source>
        <dbReference type="EMBL" id="TCL62031.1"/>
    </source>
</evidence>
<dbReference type="Gene3D" id="1.10.150.450">
    <property type="match status" value="1"/>
</dbReference>
<dbReference type="InterPro" id="IPR006439">
    <property type="entry name" value="HAD-SF_hydro_IA"/>
</dbReference>
<reference evidence="1 2" key="1">
    <citation type="submission" date="2019-03" db="EMBL/GenBank/DDBJ databases">
        <title>Genomic Encyclopedia of Type Strains, Phase IV (KMG-IV): sequencing the most valuable type-strain genomes for metagenomic binning, comparative biology and taxonomic classification.</title>
        <authorList>
            <person name="Goeker M."/>
        </authorList>
    </citation>
    <scope>NUCLEOTIDE SEQUENCE [LARGE SCALE GENOMIC DNA]</scope>
    <source>
        <strain evidence="1 2">LX-B</strain>
    </source>
</reference>
<dbReference type="Pfam" id="PF00702">
    <property type="entry name" value="Hydrolase"/>
    <property type="match status" value="1"/>
</dbReference>
<dbReference type="InterPro" id="IPR023214">
    <property type="entry name" value="HAD_sf"/>
</dbReference>
<dbReference type="PANTHER" id="PTHR12725">
    <property type="entry name" value="HALOACID DEHALOGENASE-LIKE HYDROLASE"/>
    <property type="match status" value="1"/>
</dbReference>
<comment type="caution">
    <text evidence="1">The sequence shown here is derived from an EMBL/GenBank/DDBJ whole genome shotgun (WGS) entry which is preliminary data.</text>
</comment>
<name>A0A4R1R8P1_HYDET</name>
<dbReference type="AlphaFoldDB" id="A0A4R1R8P1"/>
<dbReference type="InterPro" id="IPR010237">
    <property type="entry name" value="Pyr-5-nucltdase"/>
</dbReference>
<dbReference type="SFLD" id="SFLDG01129">
    <property type="entry name" value="C1.5:_HAD__Beta-PGM__Phosphata"/>
    <property type="match status" value="1"/>
</dbReference>
<accession>A0A4R1R8P1</accession>
<dbReference type="SUPFAM" id="SSF56784">
    <property type="entry name" value="HAD-like"/>
    <property type="match status" value="1"/>
</dbReference>
<keyword evidence="1" id="KW-0378">Hydrolase</keyword>
<organism evidence="1 2">
    <name type="scientific">Hydrogenispora ethanolica</name>
    <dbReference type="NCBI Taxonomy" id="1082276"/>
    <lineage>
        <taxon>Bacteria</taxon>
        <taxon>Bacillati</taxon>
        <taxon>Bacillota</taxon>
        <taxon>Hydrogenispora</taxon>
    </lineage>
</organism>
<dbReference type="Proteomes" id="UP000295008">
    <property type="component" value="Unassembled WGS sequence"/>
</dbReference>